<dbReference type="InterPro" id="IPR044730">
    <property type="entry name" value="RNase_H-like_dom_plant"/>
</dbReference>
<feature type="region of interest" description="Disordered" evidence="1">
    <location>
        <begin position="1"/>
        <end position="35"/>
    </location>
</feature>
<gene>
    <name evidence="3" type="ORF">IFM89_015665</name>
</gene>
<dbReference type="Pfam" id="PF13966">
    <property type="entry name" value="zf-RVT"/>
    <property type="match status" value="1"/>
</dbReference>
<organism evidence="3 4">
    <name type="scientific">Coptis chinensis</name>
    <dbReference type="NCBI Taxonomy" id="261450"/>
    <lineage>
        <taxon>Eukaryota</taxon>
        <taxon>Viridiplantae</taxon>
        <taxon>Streptophyta</taxon>
        <taxon>Embryophyta</taxon>
        <taxon>Tracheophyta</taxon>
        <taxon>Spermatophyta</taxon>
        <taxon>Magnoliopsida</taxon>
        <taxon>Ranunculales</taxon>
        <taxon>Ranunculaceae</taxon>
        <taxon>Coptidoideae</taxon>
        <taxon>Coptis</taxon>
    </lineage>
</organism>
<feature type="region of interest" description="Disordered" evidence="1">
    <location>
        <begin position="147"/>
        <end position="176"/>
    </location>
</feature>
<name>A0A835M0A2_9MAGN</name>
<accession>A0A835M0A2</accession>
<comment type="caution">
    <text evidence="3">The sequence shown here is derived from an EMBL/GenBank/DDBJ whole genome shotgun (WGS) entry which is preliminary data.</text>
</comment>
<sequence>MVGLSDGHRGLVGEPNQAREVPETEQEQQITEARVVQPPILEGDARFETEVHTVISPPANQGVFNCVHFSKTTQPPQVEIRQPEDHPENVVECIQPTKSTGQPPFQIYTTNNFDLLNDEESVPETQSQVANEVHTVCGRWSDDMVESEEDDLCPQQQQPKTKRGRPKGSKQADERVWTPELRGNFTVKSAFVEIRSTLATTCWSRVVWKNSIHPQLSAIAWKLVHKKFQVEATFASFAEAINMGTCLSPRLLDLWLSAILGGAASLWKHRNKLFHENFRSNLRNIGVTTSYVSECITILEGIEIVVSKGHTAIWVESDSKDVVATYNTKNIPWQLKARWQ</sequence>
<evidence type="ECO:0000256" key="1">
    <source>
        <dbReference type="SAM" id="MobiDB-lite"/>
    </source>
</evidence>
<feature type="compositionally biased region" description="Basic and acidic residues" evidence="1">
    <location>
        <begin position="1"/>
        <end position="11"/>
    </location>
</feature>
<feature type="domain" description="Reverse transcriptase zinc-binding" evidence="2">
    <location>
        <begin position="185"/>
        <end position="237"/>
    </location>
</feature>
<keyword evidence="4" id="KW-1185">Reference proteome</keyword>
<dbReference type="EMBL" id="JADFTS010000003">
    <property type="protein sequence ID" value="KAF9614170.1"/>
    <property type="molecule type" value="Genomic_DNA"/>
</dbReference>
<evidence type="ECO:0000259" key="2">
    <source>
        <dbReference type="Pfam" id="PF13966"/>
    </source>
</evidence>
<evidence type="ECO:0000313" key="3">
    <source>
        <dbReference type="EMBL" id="KAF9614170.1"/>
    </source>
</evidence>
<reference evidence="3 4" key="1">
    <citation type="submission" date="2020-10" db="EMBL/GenBank/DDBJ databases">
        <title>The Coptis chinensis genome and diversification of protoberbering-type alkaloids.</title>
        <authorList>
            <person name="Wang B."/>
            <person name="Shu S."/>
            <person name="Song C."/>
            <person name="Liu Y."/>
        </authorList>
    </citation>
    <scope>NUCLEOTIDE SEQUENCE [LARGE SCALE GENOMIC DNA]</scope>
    <source>
        <strain evidence="3">HL-2020</strain>
        <tissue evidence="3">Leaf</tissue>
    </source>
</reference>
<protein>
    <recommendedName>
        <fullName evidence="2">Reverse transcriptase zinc-binding domain-containing protein</fullName>
    </recommendedName>
</protein>
<proteinExistence type="predicted"/>
<dbReference type="CDD" id="cd06222">
    <property type="entry name" value="RNase_H_like"/>
    <property type="match status" value="1"/>
</dbReference>
<dbReference type="InterPro" id="IPR026960">
    <property type="entry name" value="RVT-Znf"/>
</dbReference>
<dbReference type="AlphaFoldDB" id="A0A835M0A2"/>
<feature type="non-terminal residue" evidence="3">
    <location>
        <position position="340"/>
    </location>
</feature>
<evidence type="ECO:0000313" key="4">
    <source>
        <dbReference type="Proteomes" id="UP000631114"/>
    </source>
</evidence>
<dbReference type="Proteomes" id="UP000631114">
    <property type="component" value="Unassembled WGS sequence"/>
</dbReference>